<reference evidence="1" key="1">
    <citation type="submission" date="2016-01" db="EMBL/GenBank/DDBJ databases">
        <authorList>
            <person name="Peeters C."/>
        </authorList>
    </citation>
    <scope>NUCLEOTIDE SEQUENCE</scope>
    <source>
        <strain evidence="1">LMG 29321</strain>
    </source>
</reference>
<comment type="caution">
    <text evidence="1">The sequence shown here is derived from an EMBL/GenBank/DDBJ whole genome shotgun (WGS) entry which is preliminary data.</text>
</comment>
<gene>
    <name evidence="1" type="ORF">AWB78_07706</name>
</gene>
<dbReference type="EMBL" id="FCOX02000091">
    <property type="protein sequence ID" value="SAL05797.1"/>
    <property type="molecule type" value="Genomic_DNA"/>
</dbReference>
<keyword evidence="2" id="KW-1185">Reference proteome</keyword>
<proteinExistence type="predicted"/>
<dbReference type="AlphaFoldDB" id="A0A158EIR2"/>
<evidence type="ECO:0000313" key="1">
    <source>
        <dbReference type="EMBL" id="SAL05797.1"/>
    </source>
</evidence>
<sequence>MAIAGEFGKARYNSRFLIIEAFDQQVPPVGLCDDLLMAEQAAQFTLKFSRVMFSGYGWHVCLSITMCPFAMDSPGKSI</sequence>
<organism evidence="1 2">
    <name type="scientific">Caballeronia calidae</name>
    <dbReference type="NCBI Taxonomy" id="1777139"/>
    <lineage>
        <taxon>Bacteria</taxon>
        <taxon>Pseudomonadati</taxon>
        <taxon>Pseudomonadota</taxon>
        <taxon>Betaproteobacteria</taxon>
        <taxon>Burkholderiales</taxon>
        <taxon>Burkholderiaceae</taxon>
        <taxon>Caballeronia</taxon>
    </lineage>
</organism>
<name>A0A158EIR2_9BURK</name>
<protein>
    <submittedName>
        <fullName evidence="1">Uncharacterized protein</fullName>
    </submittedName>
</protein>
<dbReference type="Proteomes" id="UP000071859">
    <property type="component" value="Unassembled WGS sequence"/>
</dbReference>
<accession>A0A158EIR2</accession>
<evidence type="ECO:0000313" key="2">
    <source>
        <dbReference type="Proteomes" id="UP000071859"/>
    </source>
</evidence>